<proteinExistence type="predicted"/>
<dbReference type="Proteomes" id="UP000078200">
    <property type="component" value="Unassembled WGS sequence"/>
</dbReference>
<keyword evidence="1" id="KW-0812">Transmembrane</keyword>
<keyword evidence="3" id="KW-1185">Reference proteome</keyword>
<evidence type="ECO:0000313" key="2">
    <source>
        <dbReference type="EnsemblMetazoa" id="GAUT002916-PA"/>
    </source>
</evidence>
<accession>A0A1A9UF67</accession>
<keyword evidence="1" id="KW-0472">Membrane</keyword>
<protein>
    <submittedName>
        <fullName evidence="2">Uncharacterized protein</fullName>
    </submittedName>
</protein>
<evidence type="ECO:0000256" key="1">
    <source>
        <dbReference type="SAM" id="Phobius"/>
    </source>
</evidence>
<keyword evidence="1" id="KW-1133">Transmembrane helix</keyword>
<dbReference type="EnsemblMetazoa" id="GAUT002916-RA">
    <property type="protein sequence ID" value="GAUT002916-PA"/>
    <property type="gene ID" value="GAUT002916"/>
</dbReference>
<evidence type="ECO:0000313" key="3">
    <source>
        <dbReference type="Proteomes" id="UP000078200"/>
    </source>
</evidence>
<feature type="transmembrane region" description="Helical" evidence="1">
    <location>
        <begin position="64"/>
        <end position="82"/>
    </location>
</feature>
<name>A0A1A9UF67_GLOAU</name>
<dbReference type="AlphaFoldDB" id="A0A1A9UF67"/>
<sequence>MKCCLCDSLSNHFISLPFIRVSNHCHWFAVRNEQKTATSADKSIYNAGKIPTVVRGASEKNSNFISASWSALLLLLLLHWLWRGIKLMRRSLLLLQLLIACIVYRSEKCSKQLPEHNKLLRFELIPYNRHAYNLLGSDQTSGPDVYKLVIGWIQKCLN</sequence>
<dbReference type="VEuPathDB" id="VectorBase:GAUT002916"/>
<organism evidence="2 3">
    <name type="scientific">Glossina austeni</name>
    <name type="common">Savannah tsetse fly</name>
    <dbReference type="NCBI Taxonomy" id="7395"/>
    <lineage>
        <taxon>Eukaryota</taxon>
        <taxon>Metazoa</taxon>
        <taxon>Ecdysozoa</taxon>
        <taxon>Arthropoda</taxon>
        <taxon>Hexapoda</taxon>
        <taxon>Insecta</taxon>
        <taxon>Pterygota</taxon>
        <taxon>Neoptera</taxon>
        <taxon>Endopterygota</taxon>
        <taxon>Diptera</taxon>
        <taxon>Brachycera</taxon>
        <taxon>Muscomorpha</taxon>
        <taxon>Hippoboscoidea</taxon>
        <taxon>Glossinidae</taxon>
        <taxon>Glossina</taxon>
    </lineage>
</organism>
<reference evidence="2" key="1">
    <citation type="submission" date="2020-05" db="UniProtKB">
        <authorList>
            <consortium name="EnsemblMetazoa"/>
        </authorList>
    </citation>
    <scope>IDENTIFICATION</scope>
    <source>
        <strain evidence="2">TTRI</strain>
    </source>
</reference>